<evidence type="ECO:0000256" key="1">
    <source>
        <dbReference type="ARBA" id="ARBA00004123"/>
    </source>
</evidence>
<dbReference type="GO" id="GO:0005634">
    <property type="term" value="C:nucleus"/>
    <property type="evidence" value="ECO:0007669"/>
    <property type="project" value="UniProtKB-SubCell"/>
</dbReference>
<organism evidence="10 11">
    <name type="scientific">Niveomyces insectorum RCEF 264</name>
    <dbReference type="NCBI Taxonomy" id="1081102"/>
    <lineage>
        <taxon>Eukaryota</taxon>
        <taxon>Fungi</taxon>
        <taxon>Dikarya</taxon>
        <taxon>Ascomycota</taxon>
        <taxon>Pezizomycotina</taxon>
        <taxon>Sordariomycetes</taxon>
        <taxon>Hypocreomycetidae</taxon>
        <taxon>Hypocreales</taxon>
        <taxon>Cordycipitaceae</taxon>
        <taxon>Niveomyces</taxon>
    </lineage>
</organism>
<dbReference type="PROSITE" id="PS00518">
    <property type="entry name" value="ZF_RING_1"/>
    <property type="match status" value="1"/>
</dbReference>
<dbReference type="GO" id="GO:0061630">
    <property type="term" value="F:ubiquitin protein ligase activity"/>
    <property type="evidence" value="ECO:0007669"/>
    <property type="project" value="InterPro"/>
</dbReference>
<dbReference type="InterPro" id="IPR017907">
    <property type="entry name" value="Znf_RING_CS"/>
</dbReference>
<dbReference type="AlphaFoldDB" id="A0A167M9D0"/>
<feature type="compositionally biased region" description="Low complexity" evidence="8">
    <location>
        <begin position="146"/>
        <end position="165"/>
    </location>
</feature>
<keyword evidence="11" id="KW-1185">Reference proteome</keyword>
<dbReference type="SUPFAM" id="SSF57850">
    <property type="entry name" value="RING/U-box"/>
    <property type="match status" value="2"/>
</dbReference>
<feature type="region of interest" description="Disordered" evidence="8">
    <location>
        <begin position="225"/>
        <end position="272"/>
    </location>
</feature>
<comment type="caution">
    <text evidence="10">The sequence shown here is derived from an EMBL/GenBank/DDBJ whole genome shotgun (WGS) entry which is preliminary data.</text>
</comment>
<evidence type="ECO:0000256" key="8">
    <source>
        <dbReference type="SAM" id="MobiDB-lite"/>
    </source>
</evidence>
<feature type="compositionally biased region" description="Basic and acidic residues" evidence="8">
    <location>
        <begin position="77"/>
        <end position="112"/>
    </location>
</feature>
<dbReference type="InterPro" id="IPR013083">
    <property type="entry name" value="Znf_RING/FYVE/PHD"/>
</dbReference>
<evidence type="ECO:0000256" key="4">
    <source>
        <dbReference type="ARBA" id="ARBA00022771"/>
    </source>
</evidence>
<protein>
    <submittedName>
        <fullName evidence="10">Zinc finger, RING/FYVE/PHD-type</fullName>
    </submittedName>
</protein>
<dbReference type="EMBL" id="AZHD01000025">
    <property type="protein sequence ID" value="OAA54094.1"/>
    <property type="molecule type" value="Genomic_DNA"/>
</dbReference>
<evidence type="ECO:0000313" key="11">
    <source>
        <dbReference type="Proteomes" id="UP000076874"/>
    </source>
</evidence>
<dbReference type="InterPro" id="IPR027370">
    <property type="entry name" value="Znf-RING_euk"/>
</dbReference>
<feature type="compositionally biased region" description="Polar residues" evidence="8">
    <location>
        <begin position="258"/>
        <end position="268"/>
    </location>
</feature>
<dbReference type="FunFam" id="3.30.40.10:FF:000673">
    <property type="entry name" value="RING finger domain protein, putative"/>
    <property type="match status" value="1"/>
</dbReference>
<feature type="region of interest" description="Disordered" evidence="8">
    <location>
        <begin position="381"/>
        <end position="405"/>
    </location>
</feature>
<comment type="similarity">
    <text evidence="2">Belongs to the NOSIP family.</text>
</comment>
<dbReference type="PANTHER" id="PTHR13063:SF10">
    <property type="entry name" value="NITRIC OXIDE SYNTHASE-INTERACTING PROTEIN"/>
    <property type="match status" value="1"/>
</dbReference>
<name>A0A167M9D0_9HYPO</name>
<dbReference type="GO" id="GO:0008270">
    <property type="term" value="F:zinc ion binding"/>
    <property type="evidence" value="ECO:0007669"/>
    <property type="project" value="UniProtKB-KW"/>
</dbReference>
<dbReference type="InterPro" id="IPR031790">
    <property type="entry name" value="Znf-NOSIP"/>
</dbReference>
<keyword evidence="5" id="KW-0862">Zinc</keyword>
<dbReference type="Proteomes" id="UP000076874">
    <property type="component" value="Unassembled WGS sequence"/>
</dbReference>
<feature type="region of interest" description="Disordered" evidence="8">
    <location>
        <begin position="77"/>
        <end position="192"/>
    </location>
</feature>
<proteinExistence type="inferred from homology"/>
<dbReference type="Pfam" id="PF15906">
    <property type="entry name" value="zf-NOSIP"/>
    <property type="match status" value="1"/>
</dbReference>
<dbReference type="PROSITE" id="PS50089">
    <property type="entry name" value="ZF_RING_2"/>
    <property type="match status" value="1"/>
</dbReference>
<keyword evidence="3" id="KW-0479">Metal-binding</keyword>
<feature type="domain" description="RING-type" evidence="9">
    <location>
        <begin position="309"/>
        <end position="371"/>
    </location>
</feature>
<comment type="subcellular location">
    <subcellularLocation>
        <location evidence="1">Nucleus</location>
    </subcellularLocation>
</comment>
<gene>
    <name evidence="10" type="ORF">SPI_09028</name>
</gene>
<dbReference type="InterPro" id="IPR001841">
    <property type="entry name" value="Znf_RING"/>
</dbReference>
<dbReference type="Pfam" id="PF13445">
    <property type="entry name" value="zf-RING_UBOX"/>
    <property type="match status" value="1"/>
</dbReference>
<keyword evidence="6" id="KW-0539">Nucleus</keyword>
<keyword evidence="4 7" id="KW-0863">Zinc-finger</keyword>
<dbReference type="Gene3D" id="3.30.40.10">
    <property type="entry name" value="Zinc/RING finger domain, C3HC4 (zinc finger)"/>
    <property type="match status" value="2"/>
</dbReference>
<feature type="compositionally biased region" description="Basic and acidic residues" evidence="8">
    <location>
        <begin position="182"/>
        <end position="192"/>
    </location>
</feature>
<dbReference type="PANTHER" id="PTHR13063">
    <property type="entry name" value="ENOS INTERACTING PROTEIN"/>
    <property type="match status" value="1"/>
</dbReference>
<reference evidence="10 11" key="1">
    <citation type="journal article" date="2016" name="Genome Biol. Evol.">
        <title>Divergent and convergent evolution of fungal pathogenicity.</title>
        <authorList>
            <person name="Shang Y."/>
            <person name="Xiao G."/>
            <person name="Zheng P."/>
            <person name="Cen K."/>
            <person name="Zhan S."/>
            <person name="Wang C."/>
        </authorList>
    </citation>
    <scope>NUCLEOTIDE SEQUENCE [LARGE SCALE GENOMIC DNA]</scope>
    <source>
        <strain evidence="10 11">RCEF 264</strain>
    </source>
</reference>
<evidence type="ECO:0000259" key="9">
    <source>
        <dbReference type="PROSITE" id="PS50089"/>
    </source>
</evidence>
<dbReference type="InterPro" id="IPR016818">
    <property type="entry name" value="NOSIP"/>
</dbReference>
<evidence type="ECO:0000256" key="3">
    <source>
        <dbReference type="ARBA" id="ARBA00022723"/>
    </source>
</evidence>
<evidence type="ECO:0000313" key="10">
    <source>
        <dbReference type="EMBL" id="OAA54094.1"/>
    </source>
</evidence>
<evidence type="ECO:0000256" key="5">
    <source>
        <dbReference type="ARBA" id="ARBA00022833"/>
    </source>
</evidence>
<evidence type="ECO:0000256" key="6">
    <source>
        <dbReference type="ARBA" id="ARBA00023242"/>
    </source>
</evidence>
<evidence type="ECO:0000256" key="2">
    <source>
        <dbReference type="ARBA" id="ARBA00008126"/>
    </source>
</evidence>
<evidence type="ECO:0000256" key="7">
    <source>
        <dbReference type="PROSITE-ProRule" id="PRU00175"/>
    </source>
</evidence>
<accession>A0A167M9D0</accession>
<dbReference type="OrthoDB" id="116827at2759"/>
<dbReference type="STRING" id="1081102.A0A167M9D0"/>
<sequence length="430" mass="46318">MSHSKRNTSRAVFTSYERSLAKAAWTQSSARLTRDSFLPFASCSLCLEPAVDPVACPAGDIFCRECALNNILAQKKDARRQEKLQARDERERLERRAREDAEAQAHAIRDFELVQAGLDSKTGRTGPGPANGRNGRESSTSHANGTTVSPLPLLPSPAGTAPSAPTIKLLEGGDGGTASEASHGETSRKRKFTLDEDELRRVAEADRSWARRAIEAERAAAHDAKALPSFWTPSETPSADRKNEAPIKGGPTPKDENNGNNHGNQTSRAGAGAWVGQPLCPASRDAHTYSLHTLVPVHFAVDNKDQRVCPACNKTLSNTSKAVLAKPCGHVLCRSCVHQFVKPPGANGTAVLFDPHAPPGTTGTVRCYVCDADLEEDGTVAEKKRDKKAKKDKKDKERVKPGLVDLRSEGTGFSASGAREVKRNDVAFQC</sequence>